<dbReference type="Proteomes" id="UP001224781">
    <property type="component" value="Unassembled WGS sequence"/>
</dbReference>
<keyword evidence="2" id="KW-1185">Reference proteome</keyword>
<sequence length="124" mass="14237">MKFVLAETYSYWWPVVVRMPDPDAPGKIMERTLQVLFEPQPREEAIAAQEAYEKLTTQRERDAHEVEQLKDVCKNWDDVVDGDGGAVAFTPENISQALNVTWFRQGVYRAYSESLRGDEARLGN</sequence>
<protein>
    <submittedName>
        <fullName evidence="1">Uncharacterized protein</fullName>
    </submittedName>
</protein>
<comment type="caution">
    <text evidence="1">The sequence shown here is derived from an EMBL/GenBank/DDBJ whole genome shotgun (WGS) entry which is preliminary data.</text>
</comment>
<organism evidence="1 2">
    <name type="scientific">Agrobacterium larrymoorei</name>
    <dbReference type="NCBI Taxonomy" id="160699"/>
    <lineage>
        <taxon>Bacteria</taxon>
        <taxon>Pseudomonadati</taxon>
        <taxon>Pseudomonadota</taxon>
        <taxon>Alphaproteobacteria</taxon>
        <taxon>Hyphomicrobiales</taxon>
        <taxon>Rhizobiaceae</taxon>
        <taxon>Rhizobium/Agrobacterium group</taxon>
        <taxon>Agrobacterium</taxon>
    </lineage>
</organism>
<accession>A0ABU0UKD2</accession>
<gene>
    <name evidence="1" type="ORF">QE408_002556</name>
</gene>
<evidence type="ECO:0000313" key="1">
    <source>
        <dbReference type="EMBL" id="MDQ1185413.1"/>
    </source>
</evidence>
<proteinExistence type="predicted"/>
<dbReference type="RefSeq" id="WP_306931628.1">
    <property type="nucleotide sequence ID" value="NZ_JAUTBL010000002.1"/>
</dbReference>
<dbReference type="EMBL" id="JAUTBL010000002">
    <property type="protein sequence ID" value="MDQ1185413.1"/>
    <property type="molecule type" value="Genomic_DNA"/>
</dbReference>
<reference evidence="1 2" key="1">
    <citation type="submission" date="2023-07" db="EMBL/GenBank/DDBJ databases">
        <title>Functional and genomic diversity of the sorghum phyllosphere microbiome.</title>
        <authorList>
            <person name="Shade A."/>
        </authorList>
    </citation>
    <scope>NUCLEOTIDE SEQUENCE [LARGE SCALE GENOMIC DNA]</scope>
    <source>
        <strain evidence="1 2">SORGH_AS_1126</strain>
    </source>
</reference>
<name>A0ABU0UKD2_9HYPH</name>
<evidence type="ECO:0000313" key="2">
    <source>
        <dbReference type="Proteomes" id="UP001224781"/>
    </source>
</evidence>